<protein>
    <submittedName>
        <fullName evidence="2 3">Uncharacterized protein</fullName>
    </submittedName>
</protein>
<accession>L1I709</accession>
<sequence>MDAYRNIVNLLAHAFVHAHDTDMNEMRQRVNNCLTIDNNDTREMWNAMLNEAHENITYEILEISFCINNGLQMTPLLRKRLWEFVYRLTMQQTRSNIQRFEESNQLFYIQTTLYTASRVQQLLQEFQDEELVAGLEDFRFLFQREQQTNPRGRQRSNRQAWTDHITALETILQEYRILRRRAKLVMTRPRNYKFAFIVAHIIDSTGQMILAWATQSMQDALTSIEQIEREGDNIPGQQKRSSRTYADLDDDITAEDEIWPDTD</sequence>
<dbReference type="GeneID" id="17288575"/>
<organism evidence="2">
    <name type="scientific">Guillardia theta (strain CCMP2712)</name>
    <name type="common">Cryptophyte</name>
    <dbReference type="NCBI Taxonomy" id="905079"/>
    <lineage>
        <taxon>Eukaryota</taxon>
        <taxon>Cryptophyceae</taxon>
        <taxon>Pyrenomonadales</taxon>
        <taxon>Geminigeraceae</taxon>
        <taxon>Guillardia</taxon>
    </lineage>
</organism>
<reference evidence="4" key="2">
    <citation type="submission" date="2012-11" db="EMBL/GenBank/DDBJ databases">
        <authorList>
            <person name="Kuo A."/>
            <person name="Curtis B.A."/>
            <person name="Tanifuji G."/>
            <person name="Burki F."/>
            <person name="Gruber A."/>
            <person name="Irimia M."/>
            <person name="Maruyama S."/>
            <person name="Arias M.C."/>
            <person name="Ball S.G."/>
            <person name="Gile G.H."/>
            <person name="Hirakawa Y."/>
            <person name="Hopkins J.F."/>
            <person name="Rensing S.A."/>
            <person name="Schmutz J."/>
            <person name="Symeonidi A."/>
            <person name="Elias M."/>
            <person name="Eveleigh R.J."/>
            <person name="Herman E.K."/>
            <person name="Klute M.J."/>
            <person name="Nakayama T."/>
            <person name="Obornik M."/>
            <person name="Reyes-Prieto A."/>
            <person name="Armbrust E.V."/>
            <person name="Aves S.J."/>
            <person name="Beiko R.G."/>
            <person name="Coutinho P."/>
            <person name="Dacks J.B."/>
            <person name="Durnford D.G."/>
            <person name="Fast N.M."/>
            <person name="Green B.R."/>
            <person name="Grisdale C."/>
            <person name="Hempe F."/>
            <person name="Henrissat B."/>
            <person name="Hoppner M.P."/>
            <person name="Ishida K.-I."/>
            <person name="Kim E."/>
            <person name="Koreny L."/>
            <person name="Kroth P.G."/>
            <person name="Liu Y."/>
            <person name="Malik S.-B."/>
            <person name="Maier U.G."/>
            <person name="McRose D."/>
            <person name="Mock T."/>
            <person name="Neilson J.A."/>
            <person name="Onodera N.T."/>
            <person name="Poole A.M."/>
            <person name="Pritham E.J."/>
            <person name="Richards T.A."/>
            <person name="Rocap G."/>
            <person name="Roy S.W."/>
            <person name="Sarai C."/>
            <person name="Schaack S."/>
            <person name="Shirato S."/>
            <person name="Slamovits C.H."/>
            <person name="Spencer D.F."/>
            <person name="Suzuki S."/>
            <person name="Worden A.Z."/>
            <person name="Zauner S."/>
            <person name="Barry K."/>
            <person name="Bell C."/>
            <person name="Bharti A.K."/>
            <person name="Crow J.A."/>
            <person name="Grimwood J."/>
            <person name="Kramer R."/>
            <person name="Lindquist E."/>
            <person name="Lucas S."/>
            <person name="Salamov A."/>
            <person name="McFadden G.I."/>
            <person name="Lane C.E."/>
            <person name="Keeling P.J."/>
            <person name="Gray M.W."/>
            <person name="Grigoriev I.V."/>
            <person name="Archibald J.M."/>
        </authorList>
    </citation>
    <scope>NUCLEOTIDE SEQUENCE</scope>
    <source>
        <strain evidence="4">CCMP2712</strain>
    </source>
</reference>
<dbReference type="KEGG" id="gtt:GUITHDRAFT_149027"/>
<evidence type="ECO:0000313" key="4">
    <source>
        <dbReference type="Proteomes" id="UP000011087"/>
    </source>
</evidence>
<feature type="compositionally biased region" description="Acidic residues" evidence="1">
    <location>
        <begin position="247"/>
        <end position="263"/>
    </location>
</feature>
<proteinExistence type="predicted"/>
<dbReference type="Proteomes" id="UP000011087">
    <property type="component" value="Unassembled WGS sequence"/>
</dbReference>
<reference evidence="3" key="3">
    <citation type="submission" date="2015-06" db="UniProtKB">
        <authorList>
            <consortium name="EnsemblProtists"/>
        </authorList>
    </citation>
    <scope>IDENTIFICATION</scope>
</reference>
<dbReference type="RefSeq" id="XP_005818822.1">
    <property type="nucleotide sequence ID" value="XM_005818765.1"/>
</dbReference>
<dbReference type="EnsemblProtists" id="EKX31842">
    <property type="protein sequence ID" value="EKX31842"/>
    <property type="gene ID" value="GUITHDRAFT_149027"/>
</dbReference>
<dbReference type="PaxDb" id="55529-EKX31842"/>
<keyword evidence="4" id="KW-1185">Reference proteome</keyword>
<evidence type="ECO:0000313" key="2">
    <source>
        <dbReference type="EMBL" id="EKX31842.1"/>
    </source>
</evidence>
<evidence type="ECO:0000256" key="1">
    <source>
        <dbReference type="SAM" id="MobiDB-lite"/>
    </source>
</evidence>
<reference evidence="2 4" key="1">
    <citation type="journal article" date="2012" name="Nature">
        <title>Algal genomes reveal evolutionary mosaicism and the fate of nucleomorphs.</title>
        <authorList>
            <consortium name="DOE Joint Genome Institute"/>
            <person name="Curtis B.A."/>
            <person name="Tanifuji G."/>
            <person name="Burki F."/>
            <person name="Gruber A."/>
            <person name="Irimia M."/>
            <person name="Maruyama S."/>
            <person name="Arias M.C."/>
            <person name="Ball S.G."/>
            <person name="Gile G.H."/>
            <person name="Hirakawa Y."/>
            <person name="Hopkins J.F."/>
            <person name="Kuo A."/>
            <person name="Rensing S.A."/>
            <person name="Schmutz J."/>
            <person name="Symeonidi A."/>
            <person name="Elias M."/>
            <person name="Eveleigh R.J."/>
            <person name="Herman E.K."/>
            <person name="Klute M.J."/>
            <person name="Nakayama T."/>
            <person name="Obornik M."/>
            <person name="Reyes-Prieto A."/>
            <person name="Armbrust E.V."/>
            <person name="Aves S.J."/>
            <person name="Beiko R.G."/>
            <person name="Coutinho P."/>
            <person name="Dacks J.B."/>
            <person name="Durnford D.G."/>
            <person name="Fast N.M."/>
            <person name="Green B.R."/>
            <person name="Grisdale C.J."/>
            <person name="Hempel F."/>
            <person name="Henrissat B."/>
            <person name="Hoppner M.P."/>
            <person name="Ishida K."/>
            <person name="Kim E."/>
            <person name="Koreny L."/>
            <person name="Kroth P.G."/>
            <person name="Liu Y."/>
            <person name="Malik S.B."/>
            <person name="Maier U.G."/>
            <person name="McRose D."/>
            <person name="Mock T."/>
            <person name="Neilson J.A."/>
            <person name="Onodera N.T."/>
            <person name="Poole A.M."/>
            <person name="Pritham E.J."/>
            <person name="Richards T.A."/>
            <person name="Rocap G."/>
            <person name="Roy S.W."/>
            <person name="Sarai C."/>
            <person name="Schaack S."/>
            <person name="Shirato S."/>
            <person name="Slamovits C.H."/>
            <person name="Spencer D.F."/>
            <person name="Suzuki S."/>
            <person name="Worden A.Z."/>
            <person name="Zauner S."/>
            <person name="Barry K."/>
            <person name="Bell C."/>
            <person name="Bharti A.K."/>
            <person name="Crow J.A."/>
            <person name="Grimwood J."/>
            <person name="Kramer R."/>
            <person name="Lindquist E."/>
            <person name="Lucas S."/>
            <person name="Salamov A."/>
            <person name="McFadden G.I."/>
            <person name="Lane C.E."/>
            <person name="Keeling P.J."/>
            <person name="Gray M.W."/>
            <person name="Grigoriev I.V."/>
            <person name="Archibald J.M."/>
        </authorList>
    </citation>
    <scope>NUCLEOTIDE SEQUENCE</scope>
    <source>
        <strain evidence="2 4">CCMP2712</strain>
    </source>
</reference>
<dbReference type="AlphaFoldDB" id="L1I709"/>
<dbReference type="EMBL" id="JH993231">
    <property type="protein sequence ID" value="EKX31842.1"/>
    <property type="molecule type" value="Genomic_DNA"/>
</dbReference>
<dbReference type="HOGENOM" id="CLU_1059394_0_0_1"/>
<feature type="region of interest" description="Disordered" evidence="1">
    <location>
        <begin position="228"/>
        <end position="263"/>
    </location>
</feature>
<gene>
    <name evidence="2" type="ORF">GUITHDRAFT_149027</name>
</gene>
<evidence type="ECO:0000313" key="3">
    <source>
        <dbReference type="EnsemblProtists" id="EKX31842"/>
    </source>
</evidence>
<name>L1I709_GUITC</name>